<feature type="transmembrane region" description="Helical" evidence="2">
    <location>
        <begin position="111"/>
        <end position="139"/>
    </location>
</feature>
<dbReference type="AlphaFoldDB" id="A0A914KK88"/>
<keyword evidence="2" id="KW-0472">Membrane</keyword>
<evidence type="ECO:0000256" key="2">
    <source>
        <dbReference type="SAM" id="Phobius"/>
    </source>
</evidence>
<keyword evidence="2" id="KW-0812">Transmembrane</keyword>
<evidence type="ECO:0000313" key="3">
    <source>
        <dbReference type="Proteomes" id="UP000887563"/>
    </source>
</evidence>
<organism evidence="3 4">
    <name type="scientific">Meloidogyne incognita</name>
    <name type="common">Southern root-knot nematode worm</name>
    <name type="synonym">Oxyuris incognita</name>
    <dbReference type="NCBI Taxonomy" id="6306"/>
    <lineage>
        <taxon>Eukaryota</taxon>
        <taxon>Metazoa</taxon>
        <taxon>Ecdysozoa</taxon>
        <taxon>Nematoda</taxon>
        <taxon>Chromadorea</taxon>
        <taxon>Rhabditida</taxon>
        <taxon>Tylenchina</taxon>
        <taxon>Tylenchomorpha</taxon>
        <taxon>Tylenchoidea</taxon>
        <taxon>Meloidogynidae</taxon>
        <taxon>Meloidogyninae</taxon>
        <taxon>Meloidogyne</taxon>
        <taxon>Meloidogyne incognita group</taxon>
    </lineage>
</organism>
<sequence length="276" mass="30954">MIMPAPKCEVHVRHCCCCGLTPGAFLIGLYTLILYALLAILAAWALQETATNGDVPIYQNCQLEAQDKINQHIKVPFGNGSFIEVLDSSNYHCSLGMYTEEMKYAAGGRTLALLIALCIYIPMIVASLLVLIGICLHFSWLLLPWLIIMPLDIIRGLVSTILILILNHGQLARIATGIFFLGLQFLHISLWILVLAKFLRMRQHHVVVHHQYDSRHPYPPGHQPYGGAYYGPEGGSYTYSPNSGRRIPVQTEAEDYAARQGRSPHRRYYDDGGSRY</sequence>
<accession>A0A914KK88</accession>
<keyword evidence="3" id="KW-1185">Reference proteome</keyword>
<dbReference type="PANTHER" id="PTHR36694">
    <property type="entry name" value="PASIFLORA 1, ISOFORM A-RELATED"/>
    <property type="match status" value="1"/>
</dbReference>
<feature type="transmembrane region" description="Helical" evidence="2">
    <location>
        <begin position="145"/>
        <end position="166"/>
    </location>
</feature>
<reference evidence="4" key="1">
    <citation type="submission" date="2022-11" db="UniProtKB">
        <authorList>
            <consortium name="WormBaseParasite"/>
        </authorList>
    </citation>
    <scope>IDENTIFICATION</scope>
</reference>
<protein>
    <submittedName>
        <fullName evidence="4">Uncharacterized protein</fullName>
    </submittedName>
</protein>
<feature type="region of interest" description="Disordered" evidence="1">
    <location>
        <begin position="253"/>
        <end position="276"/>
    </location>
</feature>
<dbReference type="Proteomes" id="UP000887563">
    <property type="component" value="Unplaced"/>
</dbReference>
<feature type="compositionally biased region" description="Basic and acidic residues" evidence="1">
    <location>
        <begin position="267"/>
        <end position="276"/>
    </location>
</feature>
<evidence type="ECO:0000313" key="4">
    <source>
        <dbReference type="WBParaSite" id="Minc3s00029g01805"/>
    </source>
</evidence>
<keyword evidence="2" id="KW-1133">Transmembrane helix</keyword>
<name>A0A914KK88_MELIC</name>
<proteinExistence type="predicted"/>
<dbReference type="PANTHER" id="PTHR36694:SF5">
    <property type="entry name" value="PROTEIN CBG13296"/>
    <property type="match status" value="1"/>
</dbReference>
<feature type="transmembrane region" description="Helical" evidence="2">
    <location>
        <begin position="178"/>
        <end position="199"/>
    </location>
</feature>
<evidence type="ECO:0000256" key="1">
    <source>
        <dbReference type="SAM" id="MobiDB-lite"/>
    </source>
</evidence>
<feature type="transmembrane region" description="Helical" evidence="2">
    <location>
        <begin position="27"/>
        <end position="46"/>
    </location>
</feature>
<dbReference type="WBParaSite" id="Minc3s00029g01805">
    <property type="protein sequence ID" value="Minc3s00029g01805"/>
    <property type="gene ID" value="Minc3s00029g01805"/>
</dbReference>